<dbReference type="InterPro" id="IPR039619">
    <property type="entry name" value="MAKR2/5"/>
</dbReference>
<feature type="compositionally biased region" description="Low complexity" evidence="1">
    <location>
        <begin position="292"/>
        <end position="305"/>
    </location>
</feature>
<proteinExistence type="predicted"/>
<feature type="compositionally biased region" description="Acidic residues" evidence="1">
    <location>
        <begin position="30"/>
        <end position="39"/>
    </location>
</feature>
<dbReference type="GO" id="GO:0005886">
    <property type="term" value="C:plasma membrane"/>
    <property type="evidence" value="ECO:0007669"/>
    <property type="project" value="InterPro"/>
</dbReference>
<reference evidence="2 3" key="1">
    <citation type="journal article" date="2023" name="Hortic Res">
        <title>Pangenome of water caltrop reveals structural variations and asymmetric subgenome divergence after allopolyploidization.</title>
        <authorList>
            <person name="Zhang X."/>
            <person name="Chen Y."/>
            <person name="Wang L."/>
            <person name="Yuan Y."/>
            <person name="Fang M."/>
            <person name="Shi L."/>
            <person name="Lu R."/>
            <person name="Comes H.P."/>
            <person name="Ma Y."/>
            <person name="Chen Y."/>
            <person name="Huang G."/>
            <person name="Zhou Y."/>
            <person name="Zheng Z."/>
            <person name="Qiu Y."/>
        </authorList>
    </citation>
    <scope>NUCLEOTIDE SEQUENCE [LARGE SCALE GENOMIC DNA]</scope>
    <source>
        <strain evidence="2">F231</strain>
    </source>
</reference>
<name>A0AAN7R6Y5_TRANT</name>
<dbReference type="EMBL" id="JAXQNO010000010">
    <property type="protein sequence ID" value="KAK4790475.1"/>
    <property type="molecule type" value="Genomic_DNA"/>
</dbReference>
<dbReference type="PANTHER" id="PTHR33929:SF4">
    <property type="entry name" value="MEMBRANE-ASSOCIATED KINASE REGULATOR 5"/>
    <property type="match status" value="1"/>
</dbReference>
<sequence>MEALSFQRLQRVITSISAEHRHDTGAKGPEEDEEDDSFFELELSVPDADSKSYTTVTFSATRSKDDPKSSPAHLSSEKTQNDPKYNFSQSKRKILPIDSSFLRPQSPISLLKSAPKFRVFMFRKSTKSAAEAEKTEGTQLRNRRRNFFTKRFKQKEAEFEPAFTRDSCPRKNGVASCSDSSPLHGWSTSKRFSKELIQKYLRIVKPLRVKFSKRRAGGVGYSGEFSPASVGSANREQNAKAPAGFRVVACRHLGKSKSASASVTSPARRDDSLLQQHDGIESAILHCKRSFSSSRDFSPLSPSASIRESQSQSQRGAIKADSALFVIACKQKWPQGDPVGPQHGHQLVDTWKHEVARRKGSKEKCD</sequence>
<dbReference type="AlphaFoldDB" id="A0AAN7R6Y5"/>
<keyword evidence="3" id="KW-1185">Reference proteome</keyword>
<feature type="compositionally biased region" description="Basic residues" evidence="1">
    <location>
        <begin position="355"/>
        <end position="366"/>
    </location>
</feature>
<feature type="region of interest" description="Disordered" evidence="1">
    <location>
        <begin position="292"/>
        <end position="314"/>
    </location>
</feature>
<comment type="caution">
    <text evidence="2">The sequence shown here is derived from an EMBL/GenBank/DDBJ whole genome shotgun (WGS) entry which is preliminary data.</text>
</comment>
<protein>
    <recommendedName>
        <fullName evidence="4">Membrane-associated kinase regulator 5</fullName>
    </recommendedName>
</protein>
<dbReference type="Proteomes" id="UP001346149">
    <property type="component" value="Unassembled WGS sequence"/>
</dbReference>
<feature type="compositionally biased region" description="Basic and acidic residues" evidence="1">
    <location>
        <begin position="18"/>
        <end position="29"/>
    </location>
</feature>
<evidence type="ECO:0008006" key="4">
    <source>
        <dbReference type="Google" id="ProtNLM"/>
    </source>
</evidence>
<feature type="region of interest" description="Disordered" evidence="1">
    <location>
        <begin position="335"/>
        <end position="366"/>
    </location>
</feature>
<organism evidence="2 3">
    <name type="scientific">Trapa natans</name>
    <name type="common">Water chestnut</name>
    <dbReference type="NCBI Taxonomy" id="22666"/>
    <lineage>
        <taxon>Eukaryota</taxon>
        <taxon>Viridiplantae</taxon>
        <taxon>Streptophyta</taxon>
        <taxon>Embryophyta</taxon>
        <taxon>Tracheophyta</taxon>
        <taxon>Spermatophyta</taxon>
        <taxon>Magnoliopsida</taxon>
        <taxon>eudicotyledons</taxon>
        <taxon>Gunneridae</taxon>
        <taxon>Pentapetalae</taxon>
        <taxon>rosids</taxon>
        <taxon>malvids</taxon>
        <taxon>Myrtales</taxon>
        <taxon>Lythraceae</taxon>
        <taxon>Trapa</taxon>
    </lineage>
</organism>
<feature type="region of interest" description="Disordered" evidence="1">
    <location>
        <begin position="54"/>
        <end position="89"/>
    </location>
</feature>
<accession>A0AAN7R6Y5</accession>
<gene>
    <name evidence="2" type="ORF">SAY86_017779</name>
</gene>
<dbReference type="PANTHER" id="PTHR33929">
    <property type="entry name" value="MEMBRANE-ASSOCIATED KINASE REGULATOR 2-RELATED"/>
    <property type="match status" value="1"/>
</dbReference>
<evidence type="ECO:0000313" key="2">
    <source>
        <dbReference type="EMBL" id="KAK4790475.1"/>
    </source>
</evidence>
<evidence type="ECO:0000256" key="1">
    <source>
        <dbReference type="SAM" id="MobiDB-lite"/>
    </source>
</evidence>
<feature type="region of interest" description="Disordered" evidence="1">
    <location>
        <begin position="15"/>
        <end position="39"/>
    </location>
</feature>
<evidence type="ECO:0000313" key="3">
    <source>
        <dbReference type="Proteomes" id="UP001346149"/>
    </source>
</evidence>